<evidence type="ECO:0000256" key="1">
    <source>
        <dbReference type="ARBA" id="ARBA00008134"/>
    </source>
</evidence>
<dbReference type="PROSITE" id="PS50294">
    <property type="entry name" value="WD_REPEATS_REGION"/>
    <property type="match status" value="1"/>
</dbReference>
<dbReference type="Pfam" id="PF00400">
    <property type="entry name" value="WD40"/>
    <property type="match status" value="3"/>
</dbReference>
<dbReference type="PANTHER" id="PTHR46200">
    <property type="entry name" value="GATOR COMPLEX PROTEIN WDR24"/>
    <property type="match status" value="1"/>
</dbReference>
<dbReference type="SMART" id="SM00320">
    <property type="entry name" value="WD40"/>
    <property type="match status" value="6"/>
</dbReference>
<keyword evidence="7" id="KW-1185">Reference proteome</keyword>
<protein>
    <recommendedName>
        <fullName evidence="4">GATOR2 complex protein WDR24</fullName>
    </recommendedName>
</protein>
<dbReference type="GO" id="GO:0005829">
    <property type="term" value="C:cytosol"/>
    <property type="evidence" value="ECO:0007669"/>
    <property type="project" value="TreeGrafter"/>
</dbReference>
<dbReference type="Proteomes" id="UP000069272">
    <property type="component" value="Chromosome 2R"/>
</dbReference>
<feature type="region of interest" description="Disordered" evidence="5">
    <location>
        <begin position="492"/>
        <end position="525"/>
    </location>
</feature>
<dbReference type="InterPro" id="IPR015943">
    <property type="entry name" value="WD40/YVTN_repeat-like_dom_sf"/>
</dbReference>
<evidence type="ECO:0000256" key="2">
    <source>
        <dbReference type="ARBA" id="ARBA00022574"/>
    </source>
</evidence>
<evidence type="ECO:0000313" key="6">
    <source>
        <dbReference type="EnsemblMetazoa" id="AALB009414-PA"/>
    </source>
</evidence>
<dbReference type="Gene3D" id="2.130.10.10">
    <property type="entry name" value="YVTN repeat-like/Quinoprotein amine dehydrogenase"/>
    <property type="match status" value="2"/>
</dbReference>
<dbReference type="AlphaFoldDB" id="A0A182FS87"/>
<dbReference type="CTD" id="84219"/>
<keyword evidence="3" id="KW-0677">Repeat</keyword>
<name>A0A182FS87_ANOAL</name>
<feature type="region of interest" description="Disordered" evidence="5">
    <location>
        <begin position="612"/>
        <end position="633"/>
    </location>
</feature>
<dbReference type="InterPro" id="IPR036322">
    <property type="entry name" value="WD40_repeat_dom_sf"/>
</dbReference>
<dbReference type="GO" id="GO:0061700">
    <property type="term" value="C:GATOR2 complex"/>
    <property type="evidence" value="ECO:0007669"/>
    <property type="project" value="TreeGrafter"/>
</dbReference>
<dbReference type="KEGG" id="aali:118459469"/>
<feature type="compositionally biased region" description="Polar residues" evidence="5">
    <location>
        <begin position="492"/>
        <end position="502"/>
    </location>
</feature>
<dbReference type="GO" id="GO:1904263">
    <property type="term" value="P:positive regulation of TORC1 signaling"/>
    <property type="evidence" value="ECO:0007669"/>
    <property type="project" value="TreeGrafter"/>
</dbReference>
<dbReference type="OrthoDB" id="60955at2759"/>
<reference evidence="6" key="2">
    <citation type="submission" date="2022-08" db="UniProtKB">
        <authorList>
            <consortium name="EnsemblMetazoa"/>
        </authorList>
    </citation>
    <scope>IDENTIFICATION</scope>
    <source>
        <strain evidence="6">STECLA/ALBI9_A</strain>
    </source>
</reference>
<keyword evidence="2" id="KW-0853">WD repeat</keyword>
<dbReference type="CDD" id="cd16693">
    <property type="entry name" value="mRING-H2-C3H3C2_WDR24"/>
    <property type="match status" value="1"/>
</dbReference>
<dbReference type="GO" id="GO:0005774">
    <property type="term" value="C:vacuolar membrane"/>
    <property type="evidence" value="ECO:0007669"/>
    <property type="project" value="TreeGrafter"/>
</dbReference>
<dbReference type="PROSITE" id="PS50082">
    <property type="entry name" value="WD_REPEATS_2"/>
    <property type="match status" value="3"/>
</dbReference>
<sequence length="812" mass="90133">MGDVKTCSIRICQDGHANALALNREFTQIAVAGRSLLKVFSIENDGFTEVCNMRGGKNQNLSYSSNDVAWSALDSNILATAATNGVVSVWDLSKFGRQKQSLVYNEHERTAHSVAFHGTEANLLISGSQDGTIKCFDLRTDKIAINTYFSNSESVRDVKFSPHAPNTFAAVSENGTVQLWDIRRTDRCTTQFTAHSGPIYTCDWHPNQSWLATGSRDKQIKVWNTNPKSSSQESTKNVSLEYTIHTIAVVGRVRWRPDKMYHIASCALVVDNSIYIWDLRRPYIPYASFNEHSNVTTGIAFKGNDRHVLLSTSKDSTIFKHVFKDATRPALKANPQGANFNYKGDLLYAYEMKMMPPPPPPPVSTGLLSQGSGLLGSRQKTPPSAEQFHLAKSNLSNYQTKSSSTNGKDVTKTSLLKDYLAFKGCAKEYLLTDASLADICTHNAAVAKKYGKTNVSFLWNFISQLYACSSIASMKLEQRNSNSSQHATGRLMAQNSNQSSAGGRSEDRPNASGSNPNLASTNIANNNNSAEDFAEYANSRNSNEPAGLGQLLSVDIEPERCEFVFGETELTFDSVDCIKGFRNGFLYTGPHDLVKEYTFPSSNLMNAHELHQTQPRKHMAVAEKSQETSPPPNPVPSFLKISDHNPSPPIWQPHQVLADCLSLQTEIGDVQTSSCILMALGERRHSLQIDESVQENWLMSYIELLHRHQLWNEATQVIKLSWIRSVAELNQQSTTMYTSCGQCSKQLLNTVGWYCSRCKSAQSSKCSVCNGVVRGLYAWCQGCSHGGHLEHLKHWFSNNSKCPKCGHLCEYE</sequence>
<feature type="compositionally biased region" description="Low complexity" evidence="5">
    <location>
        <begin position="515"/>
        <end position="525"/>
    </location>
</feature>
<dbReference type="GO" id="GO:0016239">
    <property type="term" value="P:positive regulation of macroautophagy"/>
    <property type="evidence" value="ECO:0007669"/>
    <property type="project" value="TreeGrafter"/>
</dbReference>
<dbReference type="VEuPathDB" id="VectorBase:AALB20_026034"/>
<dbReference type="EnsemblMetazoa" id="AALB009414-RA">
    <property type="protein sequence ID" value="AALB009414-PA"/>
    <property type="gene ID" value="AALB009414"/>
</dbReference>
<proteinExistence type="inferred from homology"/>
<accession>A0A182FS87</accession>
<dbReference type="PANTHER" id="PTHR46200:SF1">
    <property type="entry name" value="GATOR COMPLEX PROTEIN WDR24"/>
    <property type="match status" value="1"/>
</dbReference>
<evidence type="ECO:0000256" key="5">
    <source>
        <dbReference type="SAM" id="MobiDB-lite"/>
    </source>
</evidence>
<dbReference type="SUPFAM" id="SSF50978">
    <property type="entry name" value="WD40 repeat-like"/>
    <property type="match status" value="1"/>
</dbReference>
<organism evidence="6 7">
    <name type="scientific">Anopheles albimanus</name>
    <name type="common">New world malaria mosquito</name>
    <dbReference type="NCBI Taxonomy" id="7167"/>
    <lineage>
        <taxon>Eukaryota</taxon>
        <taxon>Metazoa</taxon>
        <taxon>Ecdysozoa</taxon>
        <taxon>Arthropoda</taxon>
        <taxon>Hexapoda</taxon>
        <taxon>Insecta</taxon>
        <taxon>Pterygota</taxon>
        <taxon>Neoptera</taxon>
        <taxon>Endopterygota</taxon>
        <taxon>Diptera</taxon>
        <taxon>Nematocera</taxon>
        <taxon>Culicoidea</taxon>
        <taxon>Culicidae</taxon>
        <taxon>Anophelinae</taxon>
        <taxon>Anopheles</taxon>
    </lineage>
</organism>
<reference evidence="6 7" key="1">
    <citation type="journal article" date="2017" name="G3 (Bethesda)">
        <title>The Physical Genome Mapping of Anopheles albimanus Corrected Scaffold Misassemblies and Identified Interarm Rearrangements in Genus Anopheles.</title>
        <authorList>
            <person name="Artemov G.N."/>
            <person name="Peery A.N."/>
            <person name="Jiang X."/>
            <person name="Tu Z."/>
            <person name="Stegniy V.N."/>
            <person name="Sharakhova M.V."/>
            <person name="Sharakhov I.V."/>
        </authorList>
    </citation>
    <scope>NUCLEOTIDE SEQUENCE [LARGE SCALE GENOMIC DNA]</scope>
    <source>
        <strain evidence="6 7">ALBI9_A</strain>
    </source>
</reference>
<dbReference type="InterPro" id="IPR001680">
    <property type="entry name" value="WD40_rpt"/>
</dbReference>
<evidence type="ECO:0000256" key="4">
    <source>
        <dbReference type="ARBA" id="ARBA00040269"/>
    </source>
</evidence>
<evidence type="ECO:0000256" key="3">
    <source>
        <dbReference type="ARBA" id="ARBA00022737"/>
    </source>
</evidence>
<dbReference type="VEuPathDB" id="VectorBase:AALB009414"/>
<dbReference type="InterPro" id="IPR037590">
    <property type="entry name" value="WDR24"/>
</dbReference>
<comment type="similarity">
    <text evidence="1">Belongs to the WD repeat WDR24 family.</text>
</comment>
<dbReference type="GO" id="GO:0034198">
    <property type="term" value="P:cellular response to amino acid starvation"/>
    <property type="evidence" value="ECO:0007669"/>
    <property type="project" value="TreeGrafter"/>
</dbReference>
<dbReference type="GeneID" id="118459469"/>
<dbReference type="RefSeq" id="XP_035778770.1">
    <property type="nucleotide sequence ID" value="XM_035922877.1"/>
</dbReference>
<evidence type="ECO:0000313" key="7">
    <source>
        <dbReference type="Proteomes" id="UP000069272"/>
    </source>
</evidence>
<dbReference type="CDD" id="cd00200">
    <property type="entry name" value="WD40"/>
    <property type="match status" value="1"/>
</dbReference>
<dbReference type="STRING" id="7167.A0A182FS87"/>